<evidence type="ECO:0000256" key="8">
    <source>
        <dbReference type="ARBA" id="ARBA00023136"/>
    </source>
</evidence>
<evidence type="ECO:0000256" key="7">
    <source>
        <dbReference type="ARBA" id="ARBA00023010"/>
    </source>
</evidence>
<dbReference type="Pfam" id="PF02355">
    <property type="entry name" value="SecD_SecF_C"/>
    <property type="match status" value="1"/>
</dbReference>
<dbReference type="PANTHER" id="PTHR30081">
    <property type="entry name" value="PROTEIN-EXPORT MEMBRANE PROTEIN SEC"/>
    <property type="match status" value="1"/>
</dbReference>
<organism evidence="11 12">
    <name type="scientific">Hadarchaeum yellowstonense</name>
    <dbReference type="NCBI Taxonomy" id="1776334"/>
    <lineage>
        <taxon>Archaea</taxon>
        <taxon>Methanobacteriati</taxon>
        <taxon>Candidatus Hadarchaeota</taxon>
        <taxon>Candidatus Hadarchaeia</taxon>
        <taxon>Candidatus Hadarchaeales</taxon>
        <taxon>Candidatus Hadarchaeaceae</taxon>
        <taxon>Candidatus Hadarchaeum</taxon>
    </lineage>
</organism>
<accession>A0A147JUV3</accession>
<dbReference type="EMBL" id="LQMQ01000044">
    <property type="protein sequence ID" value="KUO40296.1"/>
    <property type="molecule type" value="Genomic_DNA"/>
</dbReference>
<name>A0A147JUV3_HADYE</name>
<dbReference type="STRING" id="1776334.APZ16_06085"/>
<dbReference type="AlphaFoldDB" id="A0A147JUV3"/>
<feature type="domain" description="Protein export membrane protein SecD/SecF C-terminal" evidence="10">
    <location>
        <begin position="407"/>
        <end position="557"/>
    </location>
</feature>
<keyword evidence="2" id="KW-0813">Transport</keyword>
<dbReference type="GO" id="GO:0015031">
    <property type="term" value="P:protein transport"/>
    <property type="evidence" value="ECO:0007669"/>
    <property type="project" value="UniProtKB-KW"/>
</dbReference>
<protein>
    <recommendedName>
        <fullName evidence="10">Protein export membrane protein SecD/SecF C-terminal domain-containing protein</fullName>
    </recommendedName>
</protein>
<keyword evidence="8 9" id="KW-0472">Membrane</keyword>
<keyword evidence="4 9" id="KW-0812">Transmembrane</keyword>
<keyword evidence="5" id="KW-0653">Protein transport</keyword>
<keyword evidence="3" id="KW-1003">Cell membrane</keyword>
<evidence type="ECO:0000256" key="2">
    <source>
        <dbReference type="ARBA" id="ARBA00022448"/>
    </source>
</evidence>
<feature type="transmembrane region" description="Helical" evidence="9">
    <location>
        <begin position="544"/>
        <end position="563"/>
    </location>
</feature>
<feature type="transmembrane region" description="Helical" evidence="9">
    <location>
        <begin position="478"/>
        <end position="497"/>
    </location>
</feature>
<sequence length="590" mass="63409">MLPVFLVLSILILWQPWSGIEPALRGIKTGPDFAGGYRMVLELQSFRVTLQPTASGENVADDIAAAIETGLGAEAKLVSYDPSTGRMIFDVAGSLTGPMLQKALGDLATVVDISAHVEKGDLEKSISSLRSRVDPYELLEVRLRSFGDSSVIFESSEIDPNRARDLLGAQGRLEMFIDNQLVLSNSEVSGLMAPVAAEGVAYVPVSLTTSGTALLKQACSGKASHPIVIYLDRPSDAIIVFDNSLLKGAARLFYDENAREFYVTRETGLAVSTYYISVLAVPVSGEGISQEVKAHLLELISEKARVVLLGSSADYPSELIQWLSTYYRITTVPRREGESVDDWVLRACGVQSAPLITQTMAAGGVTGELTIPILGKTQAQALVKAQNFQRAVAHRLDFPIIFTQEVSLPPAFGSNIKESLLIAAGVALLLALALLYFAFSRVRVALVIIAFMFVDAVLTLAGISVLSLPLGLSTVSGLLFVVLSGLSQHVIITNELLKGVQTQEKVSIGWRSSRALSISYLASLTVILISISIALLGFGSIRVFAITTAAGMIIAVLLTRPVFARMMESVLSWTPQRTPPESAKPEQKQQ</sequence>
<evidence type="ECO:0000256" key="1">
    <source>
        <dbReference type="ARBA" id="ARBA00004651"/>
    </source>
</evidence>
<dbReference type="PANTHER" id="PTHR30081:SF1">
    <property type="entry name" value="PROTEIN TRANSLOCASE SUBUNIT SECD"/>
    <property type="match status" value="1"/>
</dbReference>
<feature type="transmembrane region" description="Helical" evidence="9">
    <location>
        <begin position="420"/>
        <end position="439"/>
    </location>
</feature>
<reference evidence="11 12" key="1">
    <citation type="journal article" date="2016" name="Nat. Microbiol.">
        <title>Genomic inference of the metabolism of cosmopolitan subsurface Archaea, Hadesarchaea.</title>
        <authorList>
            <person name="Baker B.J."/>
            <person name="Saw J.H."/>
            <person name="Lind A.E."/>
            <person name="Lazar C.S."/>
            <person name="Hinrichs K.-U."/>
            <person name="Teske A.P."/>
            <person name="Ettema T.J."/>
        </authorList>
    </citation>
    <scope>NUCLEOTIDE SEQUENCE [LARGE SCALE GENOMIC DNA]</scope>
</reference>
<dbReference type="GO" id="GO:0005886">
    <property type="term" value="C:plasma membrane"/>
    <property type="evidence" value="ECO:0007669"/>
    <property type="project" value="UniProtKB-SubCell"/>
</dbReference>
<dbReference type="InterPro" id="IPR022813">
    <property type="entry name" value="SecD/SecF_arch_bac"/>
</dbReference>
<evidence type="ECO:0000256" key="9">
    <source>
        <dbReference type="SAM" id="Phobius"/>
    </source>
</evidence>
<dbReference type="Proteomes" id="UP000074294">
    <property type="component" value="Unassembled WGS sequence"/>
</dbReference>
<keyword evidence="6 9" id="KW-1133">Transmembrane helix</keyword>
<dbReference type="SUPFAM" id="SSF82866">
    <property type="entry name" value="Multidrug efflux transporter AcrB transmembrane domain"/>
    <property type="match status" value="1"/>
</dbReference>
<evidence type="ECO:0000313" key="12">
    <source>
        <dbReference type="Proteomes" id="UP000074294"/>
    </source>
</evidence>
<dbReference type="Gene3D" id="1.20.1640.10">
    <property type="entry name" value="Multidrug efflux transporter AcrB transmembrane domain"/>
    <property type="match status" value="1"/>
</dbReference>
<gene>
    <name evidence="11" type="ORF">APZ16_06085</name>
</gene>
<evidence type="ECO:0000256" key="4">
    <source>
        <dbReference type="ARBA" id="ARBA00022692"/>
    </source>
</evidence>
<feature type="transmembrane region" description="Helical" evidence="9">
    <location>
        <begin position="446"/>
        <end position="466"/>
    </location>
</feature>
<proteinExistence type="predicted"/>
<evidence type="ECO:0000256" key="5">
    <source>
        <dbReference type="ARBA" id="ARBA00022927"/>
    </source>
</evidence>
<keyword evidence="7" id="KW-0811">Translocation</keyword>
<comment type="caution">
    <text evidence="11">The sequence shown here is derived from an EMBL/GenBank/DDBJ whole genome shotgun (WGS) entry which is preliminary data.</text>
</comment>
<evidence type="ECO:0000313" key="11">
    <source>
        <dbReference type="EMBL" id="KUO40296.1"/>
    </source>
</evidence>
<evidence type="ECO:0000259" key="10">
    <source>
        <dbReference type="Pfam" id="PF02355"/>
    </source>
</evidence>
<comment type="subcellular location">
    <subcellularLocation>
        <location evidence="1">Cell membrane</location>
        <topology evidence="1">Multi-pass membrane protein</topology>
    </subcellularLocation>
</comment>
<evidence type="ECO:0000256" key="3">
    <source>
        <dbReference type="ARBA" id="ARBA00022475"/>
    </source>
</evidence>
<dbReference type="InterPro" id="IPR048634">
    <property type="entry name" value="SecD_SecF_C"/>
</dbReference>
<evidence type="ECO:0000256" key="6">
    <source>
        <dbReference type="ARBA" id="ARBA00022989"/>
    </source>
</evidence>
<feature type="transmembrane region" description="Helical" evidence="9">
    <location>
        <begin position="518"/>
        <end position="538"/>
    </location>
</feature>